<name>A0A8H3ZMB5_9PEZI</name>
<feature type="transmembrane region" description="Helical" evidence="2">
    <location>
        <begin position="148"/>
        <end position="168"/>
    </location>
</feature>
<sequence length="208" mass="22799">MGPRIWWSSQIPKSCVDWSALCLLLFKKRKIPQDWAFILLGQGFAIYFAAKLSFCAILRSQAANRPSSKDGKGSDATPKAVPDKASSSSMSWYTVILTTNLLWATSIPSATGSPGFLALLLEPHLLAFAPLVLQGILPAHMLGDPTWFFKLASMAWVLAVAFRGIVGIDKGMTIVMKTLYGHPAVSSVGWDVICCWVSFGAWYLIWVE</sequence>
<feature type="region of interest" description="Disordered" evidence="1">
    <location>
        <begin position="64"/>
        <end position="85"/>
    </location>
</feature>
<protein>
    <submittedName>
        <fullName evidence="3">Uncharacterized protein</fullName>
    </submittedName>
</protein>
<gene>
    <name evidence="3" type="ORF">GQ607_008077</name>
</gene>
<dbReference type="Proteomes" id="UP000434172">
    <property type="component" value="Unassembled WGS sequence"/>
</dbReference>
<evidence type="ECO:0000313" key="3">
    <source>
        <dbReference type="EMBL" id="KAF0324638.1"/>
    </source>
</evidence>
<evidence type="ECO:0000256" key="2">
    <source>
        <dbReference type="SAM" id="Phobius"/>
    </source>
</evidence>
<reference evidence="3 4" key="1">
    <citation type="submission" date="2019-12" db="EMBL/GenBank/DDBJ databases">
        <title>A genome sequence resource for the geographically widespread anthracnose pathogen Colletotrichum asianum.</title>
        <authorList>
            <person name="Meng Y."/>
        </authorList>
    </citation>
    <scope>NUCLEOTIDE SEQUENCE [LARGE SCALE GENOMIC DNA]</scope>
    <source>
        <strain evidence="3 4">ICMP 18580</strain>
    </source>
</reference>
<keyword evidence="2" id="KW-0472">Membrane</keyword>
<evidence type="ECO:0000256" key="1">
    <source>
        <dbReference type="SAM" id="MobiDB-lite"/>
    </source>
</evidence>
<dbReference type="OrthoDB" id="2126185at2759"/>
<accession>A0A8H3ZMB5</accession>
<keyword evidence="2" id="KW-1133">Transmembrane helix</keyword>
<comment type="caution">
    <text evidence="3">The sequence shown here is derived from an EMBL/GenBank/DDBJ whole genome shotgun (WGS) entry which is preliminary data.</text>
</comment>
<feature type="transmembrane region" description="Helical" evidence="2">
    <location>
        <begin position="35"/>
        <end position="58"/>
    </location>
</feature>
<dbReference type="AlphaFoldDB" id="A0A8H3ZMB5"/>
<evidence type="ECO:0000313" key="4">
    <source>
        <dbReference type="Proteomes" id="UP000434172"/>
    </source>
</evidence>
<feature type="transmembrane region" description="Helical" evidence="2">
    <location>
        <begin position="92"/>
        <end position="110"/>
    </location>
</feature>
<keyword evidence="4" id="KW-1185">Reference proteome</keyword>
<dbReference type="EMBL" id="WOWK01000042">
    <property type="protein sequence ID" value="KAF0324638.1"/>
    <property type="molecule type" value="Genomic_DNA"/>
</dbReference>
<feature type="transmembrane region" description="Helical" evidence="2">
    <location>
        <begin position="188"/>
        <end position="207"/>
    </location>
</feature>
<organism evidence="3 4">
    <name type="scientific">Colletotrichum asianum</name>
    <dbReference type="NCBI Taxonomy" id="702518"/>
    <lineage>
        <taxon>Eukaryota</taxon>
        <taxon>Fungi</taxon>
        <taxon>Dikarya</taxon>
        <taxon>Ascomycota</taxon>
        <taxon>Pezizomycotina</taxon>
        <taxon>Sordariomycetes</taxon>
        <taxon>Hypocreomycetidae</taxon>
        <taxon>Glomerellales</taxon>
        <taxon>Glomerellaceae</taxon>
        <taxon>Colletotrichum</taxon>
        <taxon>Colletotrichum gloeosporioides species complex</taxon>
    </lineage>
</organism>
<keyword evidence="2" id="KW-0812">Transmembrane</keyword>
<proteinExistence type="predicted"/>